<gene>
    <name evidence="2" type="ORF">D934_13765</name>
</gene>
<reference evidence="2 3" key="1">
    <citation type="submission" date="2013-08" db="EMBL/GenBank/DDBJ databases">
        <title>Xylella fastidiosa sandyi ann1 annotation.</title>
        <authorList>
            <person name="Stouthamer R."/>
            <person name="Nunney L."/>
        </authorList>
    </citation>
    <scope>NUCLEOTIDE SEQUENCE [LARGE SCALE GENOMIC DNA]</scope>
    <source>
        <strain evidence="3">ann-1</strain>
        <plasmid evidence="3">Plasmid unnamed1</plasmid>
    </source>
</reference>
<evidence type="ECO:0008006" key="4">
    <source>
        <dbReference type="Google" id="ProtNLM"/>
    </source>
</evidence>
<dbReference type="RefSeq" id="WP_014607318.1">
    <property type="nucleotide sequence ID" value="NZ_CP006697.1"/>
</dbReference>
<evidence type="ECO:0000313" key="3">
    <source>
        <dbReference type="Proteomes" id="UP000027215"/>
    </source>
</evidence>
<evidence type="ECO:0000256" key="1">
    <source>
        <dbReference type="SAM" id="Phobius"/>
    </source>
</evidence>
<accession>A0A060H8P3</accession>
<keyword evidence="1" id="KW-0472">Membrane</keyword>
<dbReference type="KEGG" id="xfs:D934_13765"/>
<keyword evidence="2" id="KW-0614">Plasmid</keyword>
<protein>
    <recommendedName>
        <fullName evidence="4">Conjugal transfer protein TraM</fullName>
    </recommendedName>
</protein>
<evidence type="ECO:0000313" key="2">
    <source>
        <dbReference type="EMBL" id="AIC11710.1"/>
    </source>
</evidence>
<dbReference type="Proteomes" id="UP000027215">
    <property type="component" value="Plasmid unnamed1"/>
</dbReference>
<sequence>MNKRQLIAAIVEKSGIKLTEDDPAFLLVDLNLMMLEKQTSEAAKQLEAATEKFNAVTTHNVDDFVSVANEALSKFMQRTNEIKSSLDDLSKNLAQVATVTSTSSTHEVTKISHRSELLWWLVPLAFGIGVLAGIGITFVVFMPTLPR</sequence>
<dbReference type="AlphaFoldDB" id="A0A060H8P3"/>
<proteinExistence type="predicted"/>
<keyword evidence="1" id="KW-1133">Transmembrane helix</keyword>
<geneLocation type="plasmid" evidence="2 3">
    <name>unnamed1</name>
</geneLocation>
<keyword evidence="1" id="KW-0812">Transmembrane</keyword>
<dbReference type="HOGENOM" id="CLU_1814999_0_0_6"/>
<dbReference type="PATRIC" id="fig|155920.8.peg.3255"/>
<dbReference type="EMBL" id="CP006697">
    <property type="protein sequence ID" value="AIC11710.1"/>
    <property type="molecule type" value="Genomic_DNA"/>
</dbReference>
<organism evidence="2 3">
    <name type="scientific">Xylella fastidiosa subsp. sandyi Ann-1</name>
    <dbReference type="NCBI Taxonomy" id="155920"/>
    <lineage>
        <taxon>Bacteria</taxon>
        <taxon>Pseudomonadati</taxon>
        <taxon>Pseudomonadota</taxon>
        <taxon>Gammaproteobacteria</taxon>
        <taxon>Lysobacterales</taxon>
        <taxon>Lysobacteraceae</taxon>
        <taxon>Xylella</taxon>
    </lineage>
</organism>
<name>A0A060H8P3_XYLFS</name>
<feature type="transmembrane region" description="Helical" evidence="1">
    <location>
        <begin position="117"/>
        <end position="141"/>
    </location>
</feature>